<evidence type="ECO:0000256" key="3">
    <source>
        <dbReference type="ARBA" id="ARBA00023015"/>
    </source>
</evidence>
<dbReference type="PANTHER" id="PTHR47338:SF20">
    <property type="entry name" value="ZN(II)2CYS6 TRANSCRIPTION FACTOR (EUROFUNG)"/>
    <property type="match status" value="1"/>
</dbReference>
<keyword evidence="5" id="KW-0539">Nucleus</keyword>
<evidence type="ECO:0000256" key="4">
    <source>
        <dbReference type="ARBA" id="ARBA00023163"/>
    </source>
</evidence>
<dbReference type="CDD" id="cd12148">
    <property type="entry name" value="fungal_TF_MHR"/>
    <property type="match status" value="1"/>
</dbReference>
<evidence type="ECO:0000313" key="7">
    <source>
        <dbReference type="EMBL" id="KAG0645929.1"/>
    </source>
</evidence>
<dbReference type="Pfam" id="PF04082">
    <property type="entry name" value="Fungal_trans"/>
    <property type="match status" value="1"/>
</dbReference>
<keyword evidence="8" id="KW-1185">Reference proteome</keyword>
<comment type="caution">
    <text evidence="7">The sequence shown here is derived from an EMBL/GenBank/DDBJ whole genome shotgun (WGS) entry which is preliminary data.</text>
</comment>
<protein>
    <submittedName>
        <fullName evidence="7">Transcription factor BOA15</fullName>
    </submittedName>
</protein>
<dbReference type="GO" id="GO:0003677">
    <property type="term" value="F:DNA binding"/>
    <property type="evidence" value="ECO:0007669"/>
    <property type="project" value="InterPro"/>
</dbReference>
<dbReference type="SUPFAM" id="SSF57701">
    <property type="entry name" value="Zn2/Cys6 DNA-binding domain"/>
    <property type="match status" value="1"/>
</dbReference>
<dbReference type="GO" id="GO:0000981">
    <property type="term" value="F:DNA-binding transcription factor activity, RNA polymerase II-specific"/>
    <property type="evidence" value="ECO:0007669"/>
    <property type="project" value="InterPro"/>
</dbReference>
<dbReference type="PANTHER" id="PTHR47338">
    <property type="entry name" value="ZN(II)2CYS6 TRANSCRIPTION FACTOR (EUROFUNG)-RELATED"/>
    <property type="match status" value="1"/>
</dbReference>
<reference evidence="7" key="1">
    <citation type="submission" date="2019-07" db="EMBL/GenBank/DDBJ databases">
        <title>Hyphodiscus hymeniophilus genome sequencing and assembly.</title>
        <authorList>
            <person name="Kramer G."/>
            <person name="Nodwell J."/>
        </authorList>
    </citation>
    <scope>NUCLEOTIDE SEQUENCE</scope>
    <source>
        <strain evidence="7">ATCC 34498</strain>
    </source>
</reference>
<dbReference type="Pfam" id="PF00172">
    <property type="entry name" value="Zn_clus"/>
    <property type="match status" value="1"/>
</dbReference>
<sequence>MACVSCRKQKRKCNKALPACALCERMNRHCDYSDASPAPTSEEFNALSMKVIELESRLNGNHSMISPPTTYRTPSSTAISAPDSLGAGGPSYNHPQDYAWQGLQNKFPAIAVLDKETFKDGGYGYLISQYQGYLKYPYIAFAAKDVLEHLGDGNSVTAIANEYFATVHLWMPIVSQKRLMVDMRNPHWEAGPDFALLLLCMKLIISRPPDSIESYQTLIYVSAKRFIAMAEASGTVSLFVLQAGLLITWYEYGQAIYPAAWMSAGWCVRYGNLLGINGHSETLELLGRPSTWTELEERRRTWWGVLITDKIVSIGSQGHILTNQEPNADTPLPVNDSAWEQGELSLAVQRLVSNPLSDAVEPFPRLCQASILVGKVLNHHHGTPIPSDVLKFGLANQLYIEISILARKLNEEAENTQDFLSLTAPLSLTYSTLCVLCEEYSCPAGSITSSPEAAEMQIKAIDGLKTVAGSIVAFADRISLATQNPQDLDRLSPIIMECMYTAAANYAWLVRESGDESYQIALDSLRHCLRKFGTRWRNAAEYLRILEAKEFTYAVGSAAS</sequence>
<dbReference type="InterPro" id="IPR050815">
    <property type="entry name" value="TF_fung"/>
</dbReference>
<dbReference type="PROSITE" id="PS50048">
    <property type="entry name" value="ZN2_CY6_FUNGAL_2"/>
    <property type="match status" value="1"/>
</dbReference>
<dbReference type="CDD" id="cd00067">
    <property type="entry name" value="GAL4"/>
    <property type="match status" value="1"/>
</dbReference>
<dbReference type="Gene3D" id="4.10.240.10">
    <property type="entry name" value="Zn(2)-C6 fungal-type DNA-binding domain"/>
    <property type="match status" value="1"/>
</dbReference>
<evidence type="ECO:0000256" key="1">
    <source>
        <dbReference type="ARBA" id="ARBA00004123"/>
    </source>
</evidence>
<dbReference type="InterPro" id="IPR001138">
    <property type="entry name" value="Zn2Cys6_DnaBD"/>
</dbReference>
<evidence type="ECO:0000256" key="2">
    <source>
        <dbReference type="ARBA" id="ARBA00022723"/>
    </source>
</evidence>
<keyword evidence="3" id="KW-0805">Transcription regulation</keyword>
<dbReference type="AlphaFoldDB" id="A0A9P6SNJ8"/>
<keyword evidence="2" id="KW-0479">Metal-binding</keyword>
<dbReference type="OrthoDB" id="3862662at2759"/>
<dbReference type="GO" id="GO:0008270">
    <property type="term" value="F:zinc ion binding"/>
    <property type="evidence" value="ECO:0007669"/>
    <property type="project" value="InterPro"/>
</dbReference>
<evidence type="ECO:0000313" key="8">
    <source>
        <dbReference type="Proteomes" id="UP000785200"/>
    </source>
</evidence>
<accession>A0A9P6SNJ8</accession>
<proteinExistence type="predicted"/>
<comment type="subcellular location">
    <subcellularLocation>
        <location evidence="1">Nucleus</location>
    </subcellularLocation>
</comment>
<dbReference type="GO" id="GO:0006351">
    <property type="term" value="P:DNA-templated transcription"/>
    <property type="evidence" value="ECO:0007669"/>
    <property type="project" value="InterPro"/>
</dbReference>
<dbReference type="SMART" id="SM00066">
    <property type="entry name" value="GAL4"/>
    <property type="match status" value="1"/>
</dbReference>
<evidence type="ECO:0000259" key="6">
    <source>
        <dbReference type="PROSITE" id="PS50048"/>
    </source>
</evidence>
<dbReference type="InterPro" id="IPR036864">
    <property type="entry name" value="Zn2-C6_fun-type_DNA-bd_sf"/>
</dbReference>
<evidence type="ECO:0000256" key="5">
    <source>
        <dbReference type="ARBA" id="ARBA00023242"/>
    </source>
</evidence>
<organism evidence="7 8">
    <name type="scientific">Hyphodiscus hymeniophilus</name>
    <dbReference type="NCBI Taxonomy" id="353542"/>
    <lineage>
        <taxon>Eukaryota</taxon>
        <taxon>Fungi</taxon>
        <taxon>Dikarya</taxon>
        <taxon>Ascomycota</taxon>
        <taxon>Pezizomycotina</taxon>
        <taxon>Leotiomycetes</taxon>
        <taxon>Helotiales</taxon>
        <taxon>Hyphodiscaceae</taxon>
        <taxon>Hyphodiscus</taxon>
    </lineage>
</organism>
<gene>
    <name evidence="7" type="ORF">D0Z07_7843</name>
</gene>
<keyword evidence="4" id="KW-0804">Transcription</keyword>
<dbReference type="SMART" id="SM00906">
    <property type="entry name" value="Fungal_trans"/>
    <property type="match status" value="1"/>
</dbReference>
<dbReference type="Proteomes" id="UP000785200">
    <property type="component" value="Unassembled WGS sequence"/>
</dbReference>
<feature type="domain" description="Zn(2)-C6 fungal-type" evidence="6">
    <location>
        <begin position="2"/>
        <end position="32"/>
    </location>
</feature>
<dbReference type="EMBL" id="VNKQ01000017">
    <property type="protein sequence ID" value="KAG0645929.1"/>
    <property type="molecule type" value="Genomic_DNA"/>
</dbReference>
<dbReference type="GO" id="GO:0005634">
    <property type="term" value="C:nucleus"/>
    <property type="evidence" value="ECO:0007669"/>
    <property type="project" value="UniProtKB-SubCell"/>
</dbReference>
<dbReference type="PROSITE" id="PS00463">
    <property type="entry name" value="ZN2_CY6_FUNGAL_1"/>
    <property type="match status" value="1"/>
</dbReference>
<dbReference type="InterPro" id="IPR007219">
    <property type="entry name" value="XnlR_reg_dom"/>
</dbReference>
<name>A0A9P6SNJ8_9HELO</name>